<keyword evidence="3" id="KW-0645">Protease</keyword>
<feature type="compositionally biased region" description="Pro residues" evidence="7">
    <location>
        <begin position="280"/>
        <end position="289"/>
    </location>
</feature>
<comment type="similarity">
    <text evidence="1 6">Belongs to the peptidase S14 family.</text>
</comment>
<reference evidence="9" key="1">
    <citation type="journal article" date="2019" name="Int. J. Syst. Evol. Microbiol.">
        <title>The Global Catalogue of Microorganisms (GCM) 10K type strain sequencing project: providing services to taxonomists for standard genome sequencing and annotation.</title>
        <authorList>
            <consortium name="The Broad Institute Genomics Platform"/>
            <consortium name="The Broad Institute Genome Sequencing Center for Infectious Disease"/>
            <person name="Wu L."/>
            <person name="Ma J."/>
        </authorList>
    </citation>
    <scope>NUCLEOTIDE SEQUENCE [LARGE SCALE GENOMIC DNA]</scope>
    <source>
        <strain evidence="9">JCM 30846</strain>
    </source>
</reference>
<dbReference type="NCBIfam" id="NF045542">
    <property type="entry name" value="Clp_rel_HeadMat"/>
    <property type="match status" value="1"/>
</dbReference>
<dbReference type="EMBL" id="BAABEP010000006">
    <property type="protein sequence ID" value="GAA3718203.1"/>
    <property type="molecule type" value="Genomic_DNA"/>
</dbReference>
<evidence type="ECO:0000256" key="1">
    <source>
        <dbReference type="ARBA" id="ARBA00007039"/>
    </source>
</evidence>
<dbReference type="Proteomes" id="UP001499884">
    <property type="component" value="Unassembled WGS sequence"/>
</dbReference>
<evidence type="ECO:0000313" key="9">
    <source>
        <dbReference type="Proteomes" id="UP001499884"/>
    </source>
</evidence>
<keyword evidence="4" id="KW-0378">Hydrolase</keyword>
<dbReference type="RefSeq" id="WP_345642821.1">
    <property type="nucleotide sequence ID" value="NZ_BAABEP010000006.1"/>
</dbReference>
<dbReference type="InterPro" id="IPR023562">
    <property type="entry name" value="ClpP/TepA"/>
</dbReference>
<dbReference type="Pfam" id="PF00574">
    <property type="entry name" value="CLP_protease"/>
    <property type="match status" value="1"/>
</dbReference>
<feature type="compositionally biased region" description="Low complexity" evidence="7">
    <location>
        <begin position="235"/>
        <end position="256"/>
    </location>
</feature>
<keyword evidence="2" id="KW-0963">Cytoplasm</keyword>
<evidence type="ECO:0000256" key="3">
    <source>
        <dbReference type="ARBA" id="ARBA00022670"/>
    </source>
</evidence>
<proteinExistence type="inferred from homology"/>
<evidence type="ECO:0000256" key="2">
    <source>
        <dbReference type="ARBA" id="ARBA00022490"/>
    </source>
</evidence>
<protein>
    <recommendedName>
        <fullName evidence="6">ATP-dependent Clp protease proteolytic subunit</fullName>
    </recommendedName>
</protein>
<evidence type="ECO:0000256" key="7">
    <source>
        <dbReference type="SAM" id="MobiDB-lite"/>
    </source>
</evidence>
<dbReference type="PRINTS" id="PR00127">
    <property type="entry name" value="CLPPROTEASEP"/>
</dbReference>
<dbReference type="InterPro" id="IPR029045">
    <property type="entry name" value="ClpP/crotonase-like_dom_sf"/>
</dbReference>
<dbReference type="PANTHER" id="PTHR10381:SF70">
    <property type="entry name" value="ATP-DEPENDENT CLP PROTEASE PROTEOLYTIC SUBUNIT"/>
    <property type="match status" value="1"/>
</dbReference>
<name>A0ABP7EEW1_9ACTN</name>
<dbReference type="CDD" id="cd07016">
    <property type="entry name" value="S14_ClpP_1"/>
    <property type="match status" value="1"/>
</dbReference>
<dbReference type="PANTHER" id="PTHR10381">
    <property type="entry name" value="ATP-DEPENDENT CLP PROTEASE PROTEOLYTIC SUBUNIT"/>
    <property type="match status" value="1"/>
</dbReference>
<accession>A0ABP7EEW1</accession>
<gene>
    <name evidence="8" type="ORF">GCM10023082_14700</name>
</gene>
<comment type="caution">
    <text evidence="8">The sequence shown here is derived from an EMBL/GenBank/DDBJ whole genome shotgun (WGS) entry which is preliminary data.</text>
</comment>
<feature type="region of interest" description="Disordered" evidence="7">
    <location>
        <begin position="196"/>
        <end position="215"/>
    </location>
</feature>
<keyword evidence="5" id="KW-0720">Serine protease</keyword>
<evidence type="ECO:0000256" key="5">
    <source>
        <dbReference type="ARBA" id="ARBA00022825"/>
    </source>
</evidence>
<evidence type="ECO:0000256" key="6">
    <source>
        <dbReference type="RuleBase" id="RU003567"/>
    </source>
</evidence>
<keyword evidence="9" id="KW-1185">Reference proteome</keyword>
<feature type="region of interest" description="Disordered" evidence="7">
    <location>
        <begin position="235"/>
        <end position="298"/>
    </location>
</feature>
<evidence type="ECO:0000313" key="8">
    <source>
        <dbReference type="EMBL" id="GAA3718203.1"/>
    </source>
</evidence>
<dbReference type="Gene3D" id="3.90.226.10">
    <property type="entry name" value="2-enoyl-CoA Hydratase, Chain A, domain 1"/>
    <property type="match status" value="1"/>
</dbReference>
<dbReference type="SUPFAM" id="SSF52096">
    <property type="entry name" value="ClpP/crotonase"/>
    <property type="match status" value="1"/>
</dbReference>
<dbReference type="InterPro" id="IPR001907">
    <property type="entry name" value="ClpP"/>
</dbReference>
<sequence>MDWITNLAPRVPGMHARAGAAPAGRFWEFRNATADQAELLLYSEIGGWFGTYAEDFVQELAAVTAPNLTVRLNSPGGSVFEGIAIANALRAHSSTVTVQVDGIAASIASVIALAGARLVMMPHTQLMIHDASGLCAGNASDMQQMAELLDLQSQNLAGVYAAKAGGTAAEWRERMQAETWYLAEEAVAAGLADEAIPARPAGPDDPAEPAGPDAQPAARWDLSLFRYAGREAAPAPAATAAASTDDSPHAAVTEPEPVFPPAPAPPDEPAPAAPLAEPTDSPPAEPAPAPADETDEWAASVAHLLPDPADAWAAEIAHLITPDSSSSAATEA</sequence>
<evidence type="ECO:0000256" key="4">
    <source>
        <dbReference type="ARBA" id="ARBA00022801"/>
    </source>
</evidence>
<organism evidence="8 9">
    <name type="scientific">Streptomyces tremellae</name>
    <dbReference type="NCBI Taxonomy" id="1124239"/>
    <lineage>
        <taxon>Bacteria</taxon>
        <taxon>Bacillati</taxon>
        <taxon>Actinomycetota</taxon>
        <taxon>Actinomycetes</taxon>
        <taxon>Kitasatosporales</taxon>
        <taxon>Streptomycetaceae</taxon>
        <taxon>Streptomyces</taxon>
    </lineage>
</organism>
<feature type="compositionally biased region" description="Pro residues" evidence="7">
    <location>
        <begin position="257"/>
        <end position="272"/>
    </location>
</feature>